<dbReference type="InterPro" id="IPR000866">
    <property type="entry name" value="AhpC/TSA"/>
</dbReference>
<dbReference type="Gene3D" id="3.40.30.10">
    <property type="entry name" value="Glutaredoxin"/>
    <property type="match status" value="1"/>
</dbReference>
<keyword evidence="4" id="KW-1185">Reference proteome</keyword>
<dbReference type="InterPro" id="IPR013766">
    <property type="entry name" value="Thioredoxin_domain"/>
</dbReference>
<dbReference type="PROSITE" id="PS51352">
    <property type="entry name" value="THIOREDOXIN_2"/>
    <property type="match status" value="1"/>
</dbReference>
<dbReference type="Pfam" id="PF00578">
    <property type="entry name" value="AhpC-TSA"/>
    <property type="match status" value="1"/>
</dbReference>
<dbReference type="Proteomes" id="UP001549076">
    <property type="component" value="Unassembled WGS sequence"/>
</dbReference>
<dbReference type="SUPFAM" id="SSF52833">
    <property type="entry name" value="Thioredoxin-like"/>
    <property type="match status" value="1"/>
</dbReference>
<dbReference type="InterPro" id="IPR017937">
    <property type="entry name" value="Thioredoxin_CS"/>
</dbReference>
<accession>A0ABV2N5M3</accession>
<dbReference type="PROSITE" id="PS00194">
    <property type="entry name" value="THIOREDOXIN_1"/>
    <property type="match status" value="1"/>
</dbReference>
<evidence type="ECO:0000313" key="3">
    <source>
        <dbReference type="EMBL" id="MET3794112.1"/>
    </source>
</evidence>
<dbReference type="RefSeq" id="WP_354198570.1">
    <property type="nucleotide sequence ID" value="NZ_JBEPML010000021.1"/>
</dbReference>
<keyword evidence="1" id="KW-0676">Redox-active center</keyword>
<dbReference type="PANTHER" id="PTHR42852">
    <property type="entry name" value="THIOL:DISULFIDE INTERCHANGE PROTEIN DSBE"/>
    <property type="match status" value="1"/>
</dbReference>
<evidence type="ECO:0000256" key="1">
    <source>
        <dbReference type="ARBA" id="ARBA00023284"/>
    </source>
</evidence>
<evidence type="ECO:0000313" key="4">
    <source>
        <dbReference type="Proteomes" id="UP001549076"/>
    </source>
</evidence>
<name>A0ABV2N5M3_9HYPH</name>
<organism evidence="3 4">
    <name type="scientific">Aquamicrobium terrae</name>
    <dbReference type="NCBI Taxonomy" id="1324945"/>
    <lineage>
        <taxon>Bacteria</taxon>
        <taxon>Pseudomonadati</taxon>
        <taxon>Pseudomonadota</taxon>
        <taxon>Alphaproteobacteria</taxon>
        <taxon>Hyphomicrobiales</taxon>
        <taxon>Phyllobacteriaceae</taxon>
        <taxon>Aquamicrobium</taxon>
    </lineage>
</organism>
<dbReference type="InterPro" id="IPR036249">
    <property type="entry name" value="Thioredoxin-like_sf"/>
</dbReference>
<dbReference type="InterPro" id="IPR050553">
    <property type="entry name" value="Thioredoxin_ResA/DsbE_sf"/>
</dbReference>
<gene>
    <name evidence="3" type="ORF">ABID37_004352</name>
</gene>
<proteinExistence type="predicted"/>
<evidence type="ECO:0000259" key="2">
    <source>
        <dbReference type="PROSITE" id="PS51352"/>
    </source>
</evidence>
<dbReference type="GO" id="GO:0016853">
    <property type="term" value="F:isomerase activity"/>
    <property type="evidence" value="ECO:0007669"/>
    <property type="project" value="UniProtKB-KW"/>
</dbReference>
<comment type="caution">
    <text evidence="3">The sequence shown here is derived from an EMBL/GenBank/DDBJ whole genome shotgun (WGS) entry which is preliminary data.</text>
</comment>
<keyword evidence="3" id="KW-0413">Isomerase</keyword>
<protein>
    <submittedName>
        <fullName evidence="3">Thiol-disulfide isomerase/thioredoxin</fullName>
    </submittedName>
</protein>
<dbReference type="PANTHER" id="PTHR42852:SF18">
    <property type="entry name" value="CHROMOSOME UNDETERMINED SCAFFOLD_47, WHOLE GENOME SHOTGUN SEQUENCE"/>
    <property type="match status" value="1"/>
</dbReference>
<reference evidence="3 4" key="1">
    <citation type="submission" date="2024-06" db="EMBL/GenBank/DDBJ databases">
        <title>Genomic Encyclopedia of Type Strains, Phase IV (KMG-IV): sequencing the most valuable type-strain genomes for metagenomic binning, comparative biology and taxonomic classification.</title>
        <authorList>
            <person name="Goeker M."/>
        </authorList>
    </citation>
    <scope>NUCLEOTIDE SEQUENCE [LARGE SCALE GENOMIC DNA]</scope>
    <source>
        <strain evidence="3 4">DSM 27865</strain>
    </source>
</reference>
<dbReference type="CDD" id="cd02966">
    <property type="entry name" value="TlpA_like_family"/>
    <property type="match status" value="1"/>
</dbReference>
<dbReference type="EMBL" id="JBEPML010000021">
    <property type="protein sequence ID" value="MET3794112.1"/>
    <property type="molecule type" value="Genomic_DNA"/>
</dbReference>
<feature type="domain" description="Thioredoxin" evidence="2">
    <location>
        <begin position="52"/>
        <end position="195"/>
    </location>
</feature>
<sequence length="210" mass="22885">MRGLCAISGIPDTSRHRRRAGAVLLAALAAVSLALPVQGAVAADAMAELRPAPQADAAPSFSLTDLSGKTVKLPDHGGGPVLVHFFATWCEPCREELPALQRLAARSQAQPRHQPLTVLAISVGEVELRVRRFFEEAPVAYPVLLDMDMSVAREWGVRSLPTTFVLDDALTPRLVVTHDLDWDGIAVERLRERLATGNPEMETVQREENQ</sequence>